<keyword evidence="11" id="KW-1185">Reference proteome</keyword>
<evidence type="ECO:0000313" key="10">
    <source>
        <dbReference type="EnsemblMetazoa" id="tetur20g01280.1"/>
    </source>
</evidence>
<evidence type="ECO:0000313" key="11">
    <source>
        <dbReference type="Proteomes" id="UP000015104"/>
    </source>
</evidence>
<evidence type="ECO:0000256" key="7">
    <source>
        <dbReference type="ARBA" id="ARBA00023157"/>
    </source>
</evidence>
<keyword evidence="5" id="KW-0272">Extracellular matrix</keyword>
<dbReference type="GO" id="GO:0005109">
    <property type="term" value="F:frizzled binding"/>
    <property type="evidence" value="ECO:0007669"/>
    <property type="project" value="TreeGrafter"/>
</dbReference>
<dbReference type="GO" id="GO:0045165">
    <property type="term" value="P:cell fate commitment"/>
    <property type="evidence" value="ECO:0007669"/>
    <property type="project" value="TreeGrafter"/>
</dbReference>
<dbReference type="InterPro" id="IPR018161">
    <property type="entry name" value="Wnt_CS"/>
</dbReference>
<dbReference type="PANTHER" id="PTHR12027">
    <property type="entry name" value="WNT RELATED"/>
    <property type="match status" value="1"/>
</dbReference>
<dbReference type="STRING" id="32264.T1KSY5"/>
<dbReference type="GO" id="GO:0005615">
    <property type="term" value="C:extracellular space"/>
    <property type="evidence" value="ECO:0007669"/>
    <property type="project" value="TreeGrafter"/>
</dbReference>
<sequence length="366" mass="41352">MVKAMETSDSNNSFSPQNLWIATLMLTLFTLTSHLAEGLRIRRLTSIPEICANVTDLTHDQLIACREQSQAVLAVSEGTIKGIFECQEQFKNERWNCTPDAKGNIFNKTPQRGSQETAFFYAITSSGVVHSLSQTCRSGNITDCSCDRRMTSSSDGGWKWGGCSDNIDYAMNFAKKFVDSPDEEVLKRKPDDPEALMNLHNNRAGRLAVYRKMESRCRCHGISGSCELKTCWRVLPNFSQVGSYLKEKYEKSIKIKRNVKSKDKKGISKRRRGRKADQVNEDDLVYIRKSPNYCEHAPHLGILGTSGRRCNKNSEGPDSCDHLCCGRGYNTQTIVKPGLCNCRFRWCCQVICDPCQSKEELIYTCK</sequence>
<dbReference type="EnsemblMetazoa" id="tetur20g01280.1">
    <property type="protein sequence ID" value="tetur20g01280.1"/>
    <property type="gene ID" value="tetur20g01280"/>
</dbReference>
<dbReference type="eggNOG" id="KOG3913">
    <property type="taxonomic scope" value="Eukaryota"/>
</dbReference>
<dbReference type="GO" id="GO:0030182">
    <property type="term" value="P:neuron differentiation"/>
    <property type="evidence" value="ECO:0007669"/>
    <property type="project" value="TreeGrafter"/>
</dbReference>
<dbReference type="CDD" id="cd19344">
    <property type="entry name" value="Wnt_Wnt16"/>
    <property type="match status" value="1"/>
</dbReference>
<dbReference type="InterPro" id="IPR005817">
    <property type="entry name" value="Wnt"/>
</dbReference>
<dbReference type="PRINTS" id="PR01349">
    <property type="entry name" value="WNTPROTEIN"/>
</dbReference>
<dbReference type="SMART" id="SM00097">
    <property type="entry name" value="WNT1"/>
    <property type="match status" value="1"/>
</dbReference>
<reference evidence="10" key="2">
    <citation type="submission" date="2015-06" db="UniProtKB">
        <authorList>
            <consortium name="EnsemblMetazoa"/>
        </authorList>
    </citation>
    <scope>IDENTIFICATION</scope>
</reference>
<accession>T1KSY5</accession>
<dbReference type="AlphaFoldDB" id="T1KSY5"/>
<dbReference type="HOGENOM" id="CLU_033039_1_0_1"/>
<evidence type="ECO:0000256" key="4">
    <source>
        <dbReference type="ARBA" id="ARBA00022525"/>
    </source>
</evidence>
<dbReference type="GO" id="GO:0005125">
    <property type="term" value="F:cytokine activity"/>
    <property type="evidence" value="ECO:0007669"/>
    <property type="project" value="TreeGrafter"/>
</dbReference>
<evidence type="ECO:0000256" key="1">
    <source>
        <dbReference type="ARBA" id="ARBA00004498"/>
    </source>
</evidence>
<organism evidence="10 11">
    <name type="scientific">Tetranychus urticae</name>
    <name type="common">Two-spotted spider mite</name>
    <dbReference type="NCBI Taxonomy" id="32264"/>
    <lineage>
        <taxon>Eukaryota</taxon>
        <taxon>Metazoa</taxon>
        <taxon>Ecdysozoa</taxon>
        <taxon>Arthropoda</taxon>
        <taxon>Chelicerata</taxon>
        <taxon>Arachnida</taxon>
        <taxon>Acari</taxon>
        <taxon>Acariformes</taxon>
        <taxon>Trombidiformes</taxon>
        <taxon>Prostigmata</taxon>
        <taxon>Eleutherengona</taxon>
        <taxon>Raphignathae</taxon>
        <taxon>Tetranychoidea</taxon>
        <taxon>Tetranychidae</taxon>
        <taxon>Tetranychus</taxon>
    </lineage>
</organism>
<keyword evidence="6 9" id="KW-0879">Wnt signaling pathway</keyword>
<comment type="similarity">
    <text evidence="2 9">Belongs to the Wnt family.</text>
</comment>
<evidence type="ECO:0000256" key="8">
    <source>
        <dbReference type="ARBA" id="ARBA00023288"/>
    </source>
</evidence>
<keyword evidence="8" id="KW-0449">Lipoprotein</keyword>
<evidence type="ECO:0000256" key="5">
    <source>
        <dbReference type="ARBA" id="ARBA00022530"/>
    </source>
</evidence>
<dbReference type="FunFam" id="3.30.2460.20:FF:000001">
    <property type="entry name" value="Wnt homolog"/>
    <property type="match status" value="1"/>
</dbReference>
<proteinExistence type="inferred from homology"/>
<keyword evidence="4" id="KW-0964">Secreted</keyword>
<dbReference type="PANTHER" id="PTHR12027:SF70">
    <property type="entry name" value="PROTEIN WNT-16"/>
    <property type="match status" value="1"/>
</dbReference>
<dbReference type="InterPro" id="IPR043158">
    <property type="entry name" value="Wnt_C"/>
</dbReference>
<keyword evidence="7" id="KW-1015">Disulfide bond</keyword>
<evidence type="ECO:0000256" key="3">
    <source>
        <dbReference type="ARBA" id="ARBA00022473"/>
    </source>
</evidence>
<evidence type="ECO:0000256" key="9">
    <source>
        <dbReference type="RuleBase" id="RU003500"/>
    </source>
</evidence>
<keyword evidence="3 9" id="KW-0217">Developmental protein</keyword>
<dbReference type="Pfam" id="PF00110">
    <property type="entry name" value="wnt"/>
    <property type="match status" value="1"/>
</dbReference>
<comment type="function">
    <text evidence="9">Ligand for members of the frizzled family of seven transmembrane receptors.</text>
</comment>
<dbReference type="GO" id="GO:0000902">
    <property type="term" value="P:cell morphogenesis"/>
    <property type="evidence" value="ECO:0007669"/>
    <property type="project" value="UniProtKB-ARBA"/>
</dbReference>
<reference evidence="11" key="1">
    <citation type="submission" date="2011-08" db="EMBL/GenBank/DDBJ databases">
        <authorList>
            <person name="Rombauts S."/>
        </authorList>
    </citation>
    <scope>NUCLEOTIDE SEQUENCE</scope>
    <source>
        <strain evidence="11">London</strain>
    </source>
</reference>
<name>T1KSY5_TETUR</name>
<dbReference type="GO" id="GO:0060070">
    <property type="term" value="P:canonical Wnt signaling pathway"/>
    <property type="evidence" value="ECO:0007669"/>
    <property type="project" value="TreeGrafter"/>
</dbReference>
<dbReference type="EMBL" id="CAEY01000513">
    <property type="status" value="NOT_ANNOTATED_CDS"/>
    <property type="molecule type" value="Genomic_DNA"/>
</dbReference>
<evidence type="ECO:0000256" key="6">
    <source>
        <dbReference type="ARBA" id="ARBA00022687"/>
    </source>
</evidence>
<dbReference type="GO" id="GO:0007517">
    <property type="term" value="P:muscle organ development"/>
    <property type="evidence" value="ECO:0007669"/>
    <property type="project" value="UniProtKB-ARBA"/>
</dbReference>
<dbReference type="PROSITE" id="PS00246">
    <property type="entry name" value="WNT1"/>
    <property type="match status" value="1"/>
</dbReference>
<dbReference type="Proteomes" id="UP000015104">
    <property type="component" value="Unassembled WGS sequence"/>
</dbReference>
<comment type="subcellular location">
    <subcellularLocation>
        <location evidence="1 9">Secreted</location>
        <location evidence="1 9">Extracellular space</location>
        <location evidence="1 9">Extracellular matrix</location>
    </subcellularLocation>
</comment>
<evidence type="ECO:0000256" key="2">
    <source>
        <dbReference type="ARBA" id="ARBA00005683"/>
    </source>
</evidence>
<dbReference type="Gene3D" id="3.30.2460.20">
    <property type="match status" value="1"/>
</dbReference>
<protein>
    <recommendedName>
        <fullName evidence="9">Protein Wnt</fullName>
    </recommendedName>
</protein>